<dbReference type="PROSITE" id="PS00028">
    <property type="entry name" value="ZINC_FINGER_C2H2_1"/>
    <property type="match status" value="3"/>
</dbReference>
<keyword evidence="6" id="KW-0804">Transcription</keyword>
<dbReference type="InterPro" id="IPR013087">
    <property type="entry name" value="Znf_C2H2_type"/>
</dbReference>
<evidence type="ECO:0000256" key="4">
    <source>
        <dbReference type="ARBA" id="ARBA00022833"/>
    </source>
</evidence>
<evidence type="ECO:0000256" key="5">
    <source>
        <dbReference type="ARBA" id="ARBA00023015"/>
    </source>
</evidence>
<dbReference type="GO" id="GO:0000976">
    <property type="term" value="F:transcription cis-regulatory region binding"/>
    <property type="evidence" value="ECO:0007669"/>
    <property type="project" value="TreeGrafter"/>
</dbReference>
<evidence type="ECO:0000256" key="6">
    <source>
        <dbReference type="ARBA" id="ARBA00023163"/>
    </source>
</evidence>
<dbReference type="OrthoDB" id="8922241at2759"/>
<dbReference type="PANTHER" id="PTHR45988:SF57">
    <property type="entry name" value="OS06G0304200 PROTEIN"/>
    <property type="match status" value="1"/>
</dbReference>
<dbReference type="PROSITE" id="PS50157">
    <property type="entry name" value="ZINC_FINGER_C2H2_2"/>
    <property type="match status" value="3"/>
</dbReference>
<feature type="region of interest" description="Disordered" evidence="8">
    <location>
        <begin position="243"/>
        <end position="267"/>
    </location>
</feature>
<proteinExistence type="predicted"/>
<evidence type="ECO:0000256" key="3">
    <source>
        <dbReference type="ARBA" id="ARBA00022771"/>
    </source>
</evidence>
<dbReference type="InterPro" id="IPR044653">
    <property type="entry name" value="AZF1/2/3-like"/>
</dbReference>
<protein>
    <recommendedName>
        <fullName evidence="9">C2H2-type domain-containing protein</fullName>
    </recommendedName>
</protein>
<evidence type="ECO:0000256" key="1">
    <source>
        <dbReference type="ARBA" id="ARBA00022723"/>
    </source>
</evidence>
<evidence type="ECO:0000256" key="8">
    <source>
        <dbReference type="SAM" id="MobiDB-lite"/>
    </source>
</evidence>
<gene>
    <name evidence="10" type="ORF">GUJ93_ZPchr0012g19793</name>
</gene>
<evidence type="ECO:0000313" key="10">
    <source>
        <dbReference type="EMBL" id="KAG8093030.1"/>
    </source>
</evidence>
<dbReference type="GO" id="GO:0005634">
    <property type="term" value="C:nucleus"/>
    <property type="evidence" value="ECO:0007669"/>
    <property type="project" value="TreeGrafter"/>
</dbReference>
<dbReference type="SMART" id="SM00355">
    <property type="entry name" value="ZnF_C2H2"/>
    <property type="match status" value="3"/>
</dbReference>
<keyword evidence="11" id="KW-1185">Reference proteome</keyword>
<reference evidence="10" key="2">
    <citation type="submission" date="2021-02" db="EMBL/GenBank/DDBJ databases">
        <authorList>
            <person name="Kimball J.A."/>
            <person name="Haas M.W."/>
            <person name="Macchietto M."/>
            <person name="Kono T."/>
            <person name="Duquette J."/>
            <person name="Shao M."/>
        </authorList>
    </citation>
    <scope>NUCLEOTIDE SEQUENCE</scope>
    <source>
        <tissue evidence="10">Fresh leaf tissue</tissue>
    </source>
</reference>
<evidence type="ECO:0000256" key="2">
    <source>
        <dbReference type="ARBA" id="ARBA00022737"/>
    </source>
</evidence>
<keyword evidence="5" id="KW-0805">Transcription regulation</keyword>
<dbReference type="PANTHER" id="PTHR45988">
    <property type="entry name" value="C2H2 TYPE ZINC FINGER TRANSCRIPTION FACTOR FAMILY-RELATED"/>
    <property type="match status" value="1"/>
</dbReference>
<dbReference type="GO" id="GO:0003700">
    <property type="term" value="F:DNA-binding transcription factor activity"/>
    <property type="evidence" value="ECO:0007669"/>
    <property type="project" value="InterPro"/>
</dbReference>
<keyword evidence="2" id="KW-0677">Repeat</keyword>
<evidence type="ECO:0000313" key="11">
    <source>
        <dbReference type="Proteomes" id="UP000729402"/>
    </source>
</evidence>
<accession>A0A8J5WKN9</accession>
<feature type="domain" description="C2H2-type" evidence="9">
    <location>
        <begin position="70"/>
        <end position="97"/>
    </location>
</feature>
<feature type="domain" description="C2H2-type" evidence="9">
    <location>
        <begin position="275"/>
        <end position="302"/>
    </location>
</feature>
<feature type="compositionally biased region" description="Basic and acidic residues" evidence="8">
    <location>
        <begin position="243"/>
        <end position="265"/>
    </location>
</feature>
<comment type="caution">
    <text evidence="10">The sequence shown here is derived from an EMBL/GenBank/DDBJ whole genome shotgun (WGS) entry which is preliminary data.</text>
</comment>
<evidence type="ECO:0000256" key="7">
    <source>
        <dbReference type="PROSITE-ProRule" id="PRU00042"/>
    </source>
</evidence>
<dbReference type="Pfam" id="PF13912">
    <property type="entry name" value="zf-C2H2_6"/>
    <property type="match status" value="3"/>
</dbReference>
<dbReference type="Proteomes" id="UP000729402">
    <property type="component" value="Unassembled WGS sequence"/>
</dbReference>
<feature type="domain" description="C2H2-type" evidence="9">
    <location>
        <begin position="10"/>
        <end position="32"/>
    </location>
</feature>
<sequence length="306" mass="33914">MAPRGRPQKHCCSKCNKSFRSGNALGGHMSCHWRIDKKTKSTSSSPSVVNQQVSLLSSCDDKHLLLSPETQCQMCSKVFSTSKSLGEHMGMHDEKKVDANPEEEVVGLMEALAIAVGMKNVKVFSSVKRKRSFRSKRHTPTLSLKERDAADALLMLSESFDKTSAYEDCYLGNKEDNSLASIVLMEDNMNAPDRSLVRSVDSKGPKNDNNSANEICYESDKESCLVPVISKEDMDLNNFNHELVGDVEPRGPRTDNSEEEVKFSDHSAAVKAKSHRCNSCGKSFRSGQALGGHMRRHYVPKCNGHK</sequence>
<keyword evidence="3 7" id="KW-0863">Zinc-finger</keyword>
<organism evidence="10 11">
    <name type="scientific">Zizania palustris</name>
    <name type="common">Northern wild rice</name>
    <dbReference type="NCBI Taxonomy" id="103762"/>
    <lineage>
        <taxon>Eukaryota</taxon>
        <taxon>Viridiplantae</taxon>
        <taxon>Streptophyta</taxon>
        <taxon>Embryophyta</taxon>
        <taxon>Tracheophyta</taxon>
        <taxon>Spermatophyta</taxon>
        <taxon>Magnoliopsida</taxon>
        <taxon>Liliopsida</taxon>
        <taxon>Poales</taxon>
        <taxon>Poaceae</taxon>
        <taxon>BOP clade</taxon>
        <taxon>Oryzoideae</taxon>
        <taxon>Oryzeae</taxon>
        <taxon>Zizaniinae</taxon>
        <taxon>Zizania</taxon>
    </lineage>
</organism>
<keyword evidence="4" id="KW-0862">Zinc</keyword>
<keyword evidence="1" id="KW-0479">Metal-binding</keyword>
<dbReference type="EMBL" id="JAAALK010000080">
    <property type="protein sequence ID" value="KAG8093030.1"/>
    <property type="molecule type" value="Genomic_DNA"/>
</dbReference>
<name>A0A8J5WKN9_ZIZPA</name>
<dbReference type="AlphaFoldDB" id="A0A8J5WKN9"/>
<evidence type="ECO:0000259" key="9">
    <source>
        <dbReference type="PROSITE" id="PS50157"/>
    </source>
</evidence>
<reference evidence="10" key="1">
    <citation type="journal article" date="2021" name="bioRxiv">
        <title>Whole Genome Assembly and Annotation of Northern Wild Rice, Zizania palustris L., Supports a Whole Genome Duplication in the Zizania Genus.</title>
        <authorList>
            <person name="Haas M."/>
            <person name="Kono T."/>
            <person name="Macchietto M."/>
            <person name="Millas R."/>
            <person name="McGilp L."/>
            <person name="Shao M."/>
            <person name="Duquette J."/>
            <person name="Hirsch C.N."/>
            <person name="Kimball J."/>
        </authorList>
    </citation>
    <scope>NUCLEOTIDE SEQUENCE</scope>
    <source>
        <tissue evidence="10">Fresh leaf tissue</tissue>
    </source>
</reference>
<dbReference type="GO" id="GO:0008270">
    <property type="term" value="F:zinc ion binding"/>
    <property type="evidence" value="ECO:0007669"/>
    <property type="project" value="UniProtKB-KW"/>
</dbReference>